<feature type="transmembrane region" description="Helical" evidence="1">
    <location>
        <begin position="35"/>
        <end position="53"/>
    </location>
</feature>
<dbReference type="Gene3D" id="3.90.550.10">
    <property type="entry name" value="Spore Coat Polysaccharide Biosynthesis Protein SpsA, Chain A"/>
    <property type="match status" value="1"/>
</dbReference>
<reference evidence="2 3" key="1">
    <citation type="journal article" date="2014" name="Genome Announc.">
        <title>Trypanosoma cruzi Clone Dm28c Draft Genome Sequence.</title>
        <authorList>
            <person name="Grisard E.C."/>
            <person name="Teixeira S.M."/>
            <person name="de Almeida L.G."/>
            <person name="Stoco P.H."/>
            <person name="Gerber A.L."/>
            <person name="Talavera-Lopez C."/>
            <person name="Lima O.C."/>
            <person name="Andersson B."/>
            <person name="de Vasconcelos A.T."/>
        </authorList>
    </citation>
    <scope>NUCLEOTIDE SEQUENCE [LARGE SCALE GENOMIC DNA]</scope>
    <source>
        <strain evidence="2 3">Dm28c</strain>
    </source>
</reference>
<gene>
    <name evidence="2" type="ORF">TCDM_03623</name>
</gene>
<accession>V5BNI4</accession>
<protein>
    <recommendedName>
        <fullName evidence="4">Glycogenin glucosyltransferase</fullName>
    </recommendedName>
</protein>
<dbReference type="InterPro" id="IPR050587">
    <property type="entry name" value="GNT1/Glycosyltrans_8"/>
</dbReference>
<dbReference type="InterPro" id="IPR029044">
    <property type="entry name" value="Nucleotide-diphossugar_trans"/>
</dbReference>
<name>V5BNI4_TRYCR</name>
<keyword evidence="1" id="KW-1133">Transmembrane helix</keyword>
<dbReference type="EMBL" id="AYLP01000028">
    <property type="protein sequence ID" value="ESS67722.1"/>
    <property type="molecule type" value="Genomic_DNA"/>
</dbReference>
<evidence type="ECO:0000313" key="2">
    <source>
        <dbReference type="EMBL" id="ESS67722.1"/>
    </source>
</evidence>
<keyword evidence="1" id="KW-0472">Membrane</keyword>
<feature type="transmembrane region" description="Helical" evidence="1">
    <location>
        <begin position="59"/>
        <end position="78"/>
    </location>
</feature>
<evidence type="ECO:0000256" key="1">
    <source>
        <dbReference type="SAM" id="Phobius"/>
    </source>
</evidence>
<dbReference type="PANTHER" id="PTHR11183">
    <property type="entry name" value="GLYCOGENIN SUBFAMILY MEMBER"/>
    <property type="match status" value="1"/>
</dbReference>
<feature type="transmembrane region" description="Helical" evidence="1">
    <location>
        <begin position="99"/>
        <end position="124"/>
    </location>
</feature>
<proteinExistence type="predicted"/>
<evidence type="ECO:0000313" key="3">
    <source>
        <dbReference type="Proteomes" id="UP000017861"/>
    </source>
</evidence>
<organism evidence="2 3">
    <name type="scientific">Trypanosoma cruzi Dm28c</name>
    <dbReference type="NCBI Taxonomy" id="1416333"/>
    <lineage>
        <taxon>Eukaryota</taxon>
        <taxon>Discoba</taxon>
        <taxon>Euglenozoa</taxon>
        <taxon>Kinetoplastea</taxon>
        <taxon>Metakinetoplastina</taxon>
        <taxon>Trypanosomatida</taxon>
        <taxon>Trypanosomatidae</taxon>
        <taxon>Trypanosoma</taxon>
        <taxon>Schizotrypanum</taxon>
    </lineage>
</organism>
<sequence length="908" mass="105734">MWRSCKWIEYFYQLVVVSSFFCVERKQQQKIPISIVFFFIDVVSGLLCFFFFFGLAFLAVIIFPPASVPACAFGLTRGRGNTREMHRSKRFRPGLRHRRCWRCSWTSLLLTLFFLVLNSLVWLYGFRRIPSLTPFPFPTDREELAVVGPGVKEPQRAGYNSSQAPNFVLSGSDNKTHEKIILPKDFGHEIECVTSQRENSSLLYVRFTDRKRVLTLKDIIKKVHHNHNKNDSNNHYHDVTLSICPPLPEDVKIPINDSFEIGMIREFVGGMYHPIYCKQWKRHTPNRTENGNIEKDEVGGEYAASICSAETQHKLTEAINHPPKYAYVMMVSNHRYLDGAIVLADSIREHSLLSRNHEADIVLIINENIKKEMFPLLQVVFDRVQIFRGMQKWAPKSIFKATFDKMYLYMLEDYTGGILFLDADSLITDNPDFLLQMQEKIAEIVKSEDPGYWTAARRAALSYPLTESEWKRLMSTQKMSFLFAVGDEEYFQTGLMILRPSLNIFLQLYLEFRLGSYGYNRVGARDGVLFRTCFTTIGELVRRPHGVYHFTGTPKPWFNLERLDHTLRPIQVKMRKQLPLSWKDCKLRYDWWTRYEKLHLEHFQHIELETRACCGPAQDAELIRWRKKYGDKIRQIPSDLHITKYGGAMLLRKRTRELRLPLGINSLNEAIHASPKSYMWLMRFSKDVEYLHPVREHMAKLRTYDAPLASMHELNSLLSDFNSFSTTMQYPKRIAYAFAAHPHGKGGNTQDGLWSDCDFQCARLGLRCNASLLIDTRIADCQYSEPPSSMANGLIRCKRCLSYYKAGAPFVLFKKMKGIPCGYGRLRFVFLMHGHALQYRVATRPSHKFMSMNCNMGSFWLPSVRASRDSIYLFIFFIVRVCITVRDAVPYGRRHRIIFFLLYAFLLL</sequence>
<keyword evidence="1" id="KW-0812">Transmembrane</keyword>
<dbReference type="AlphaFoldDB" id="V5BNI4"/>
<dbReference type="SUPFAM" id="SSF53448">
    <property type="entry name" value="Nucleotide-diphospho-sugar transferases"/>
    <property type="match status" value="1"/>
</dbReference>
<dbReference type="Proteomes" id="UP000017861">
    <property type="component" value="Unassembled WGS sequence"/>
</dbReference>
<dbReference type="VEuPathDB" id="TriTrypDB:TCDM_03623"/>
<evidence type="ECO:0008006" key="4">
    <source>
        <dbReference type="Google" id="ProtNLM"/>
    </source>
</evidence>
<comment type="caution">
    <text evidence="2">The sequence shown here is derived from an EMBL/GenBank/DDBJ whole genome shotgun (WGS) entry which is preliminary data.</text>
</comment>
<dbReference type="OrthoDB" id="2014201at2759"/>